<dbReference type="SUPFAM" id="SSF140453">
    <property type="entry name" value="EsxAB dimer-like"/>
    <property type="match status" value="1"/>
</dbReference>
<dbReference type="NCBIfam" id="TIGR03930">
    <property type="entry name" value="WXG100_ESAT6"/>
    <property type="match status" value="1"/>
</dbReference>
<evidence type="ECO:0000256" key="1">
    <source>
        <dbReference type="SAM" id="MobiDB-lite"/>
    </source>
</evidence>
<protein>
    <submittedName>
        <fullName evidence="2">WXG100 family type VII secretion target</fullName>
    </submittedName>
</protein>
<keyword evidence="3" id="KW-1185">Reference proteome</keyword>
<comment type="caution">
    <text evidence="2">The sequence shown here is derived from an EMBL/GenBank/DDBJ whole genome shotgun (WGS) entry which is preliminary data.</text>
</comment>
<dbReference type="Proteomes" id="UP001597058">
    <property type="component" value="Unassembled WGS sequence"/>
</dbReference>
<evidence type="ECO:0000313" key="3">
    <source>
        <dbReference type="Proteomes" id="UP001597058"/>
    </source>
</evidence>
<evidence type="ECO:0000313" key="2">
    <source>
        <dbReference type="EMBL" id="MFD1311223.1"/>
    </source>
</evidence>
<organism evidence="2 3">
    <name type="scientific">Streptomyces kaempferi</name>
    <dbReference type="NCBI Taxonomy" id="333725"/>
    <lineage>
        <taxon>Bacteria</taxon>
        <taxon>Bacillati</taxon>
        <taxon>Actinomycetota</taxon>
        <taxon>Actinomycetes</taxon>
        <taxon>Kitasatosporales</taxon>
        <taxon>Streptomycetaceae</taxon>
        <taxon>Streptomyces</taxon>
    </lineage>
</organism>
<dbReference type="Gene3D" id="1.10.287.1060">
    <property type="entry name" value="ESAT-6-like"/>
    <property type="match status" value="1"/>
</dbReference>
<sequence>MPDSSGGVSSFQGSDGVLYNTTPQELKEKAQDIRNTQETVQGELGRLKSYVVSLEGVWQGIAASTFQQLMSDWDTNAARLQDALLGISQGLDNSADNYIQGEHVNLANLNNVHLPAARLS</sequence>
<name>A0ABW3XPV5_9ACTN</name>
<gene>
    <name evidence="2" type="ORF">ACFQ5X_36100</name>
</gene>
<dbReference type="RefSeq" id="WP_381242870.1">
    <property type="nucleotide sequence ID" value="NZ_JBHSKH010000141.1"/>
</dbReference>
<dbReference type="EMBL" id="JBHTMM010000072">
    <property type="protein sequence ID" value="MFD1311223.1"/>
    <property type="molecule type" value="Genomic_DNA"/>
</dbReference>
<proteinExistence type="predicted"/>
<accession>A0ABW3XPV5</accession>
<feature type="compositionally biased region" description="Polar residues" evidence="1">
    <location>
        <begin position="1"/>
        <end position="24"/>
    </location>
</feature>
<dbReference type="InterPro" id="IPR010310">
    <property type="entry name" value="T7SS_ESAT-6-like"/>
</dbReference>
<dbReference type="InterPro" id="IPR036689">
    <property type="entry name" value="ESAT-6-like_sf"/>
</dbReference>
<feature type="region of interest" description="Disordered" evidence="1">
    <location>
        <begin position="1"/>
        <end position="26"/>
    </location>
</feature>
<reference evidence="3" key="1">
    <citation type="journal article" date="2019" name="Int. J. Syst. Evol. Microbiol.">
        <title>The Global Catalogue of Microorganisms (GCM) 10K type strain sequencing project: providing services to taxonomists for standard genome sequencing and annotation.</title>
        <authorList>
            <consortium name="The Broad Institute Genomics Platform"/>
            <consortium name="The Broad Institute Genome Sequencing Center for Infectious Disease"/>
            <person name="Wu L."/>
            <person name="Ma J."/>
        </authorList>
    </citation>
    <scope>NUCLEOTIDE SEQUENCE [LARGE SCALE GENOMIC DNA]</scope>
    <source>
        <strain evidence="3">CGMCC 4.7020</strain>
    </source>
</reference>
<dbReference type="Pfam" id="PF06013">
    <property type="entry name" value="WXG100"/>
    <property type="match status" value="1"/>
</dbReference>